<accession>A0AAD8F2A5</accession>
<dbReference type="Proteomes" id="UP001233172">
    <property type="component" value="Unassembled WGS sequence"/>
</dbReference>
<protein>
    <submittedName>
        <fullName evidence="1">Thioester-containing protein 1.2</fullName>
    </submittedName>
</protein>
<reference evidence="1" key="2">
    <citation type="submission" date="2023-04" db="EMBL/GenBank/DDBJ databases">
        <authorList>
            <person name="Bu L."/>
            <person name="Lu L."/>
            <person name="Laidemitt M.R."/>
            <person name="Zhang S.M."/>
            <person name="Mutuku M."/>
            <person name="Mkoji G."/>
            <person name="Steinauer M."/>
            <person name="Loker E.S."/>
        </authorList>
    </citation>
    <scope>NUCLEOTIDE SEQUENCE</scope>
    <source>
        <strain evidence="1">KasaAsao</strain>
        <tissue evidence="1">Whole Snail</tissue>
    </source>
</reference>
<dbReference type="EMBL" id="JASAOG010000145">
    <property type="protein sequence ID" value="KAK0047811.1"/>
    <property type="molecule type" value="Genomic_DNA"/>
</dbReference>
<keyword evidence="2" id="KW-1185">Reference proteome</keyword>
<comment type="caution">
    <text evidence="1">The sequence shown here is derived from an EMBL/GenBank/DDBJ whole genome shotgun (WGS) entry which is preliminary data.</text>
</comment>
<name>A0AAD8F2A5_BIOPF</name>
<sequence>MAVNPNPNRLIRTHFVETSITFHTPVFLRGNYFISAPRHVVKGTTYDISVDILKQNIDNVTVEAILQDRGSVYEYKDPQTLQIANGKFSP</sequence>
<proteinExistence type="predicted"/>
<organism evidence="1 2">
    <name type="scientific">Biomphalaria pfeifferi</name>
    <name type="common">Bloodfluke planorb</name>
    <name type="synonym">Freshwater snail</name>
    <dbReference type="NCBI Taxonomy" id="112525"/>
    <lineage>
        <taxon>Eukaryota</taxon>
        <taxon>Metazoa</taxon>
        <taxon>Spiralia</taxon>
        <taxon>Lophotrochozoa</taxon>
        <taxon>Mollusca</taxon>
        <taxon>Gastropoda</taxon>
        <taxon>Heterobranchia</taxon>
        <taxon>Euthyneura</taxon>
        <taxon>Panpulmonata</taxon>
        <taxon>Hygrophila</taxon>
        <taxon>Lymnaeoidea</taxon>
        <taxon>Planorbidae</taxon>
        <taxon>Biomphalaria</taxon>
    </lineage>
</organism>
<evidence type="ECO:0000313" key="2">
    <source>
        <dbReference type="Proteomes" id="UP001233172"/>
    </source>
</evidence>
<gene>
    <name evidence="1" type="ORF">Bpfe_022735</name>
</gene>
<dbReference type="AlphaFoldDB" id="A0AAD8F2A5"/>
<reference evidence="1" key="1">
    <citation type="journal article" date="2023" name="PLoS Negl. Trop. Dis.">
        <title>A genome sequence for Biomphalaria pfeifferi, the major vector snail for the human-infecting parasite Schistosoma mansoni.</title>
        <authorList>
            <person name="Bu L."/>
            <person name="Lu L."/>
            <person name="Laidemitt M.R."/>
            <person name="Zhang S.M."/>
            <person name="Mutuku M."/>
            <person name="Mkoji G."/>
            <person name="Steinauer M."/>
            <person name="Loker E.S."/>
        </authorList>
    </citation>
    <scope>NUCLEOTIDE SEQUENCE</scope>
    <source>
        <strain evidence="1">KasaAsao</strain>
    </source>
</reference>
<feature type="non-terminal residue" evidence="1">
    <location>
        <position position="90"/>
    </location>
</feature>
<evidence type="ECO:0000313" key="1">
    <source>
        <dbReference type="EMBL" id="KAK0047811.1"/>
    </source>
</evidence>